<evidence type="ECO:0000313" key="12">
    <source>
        <dbReference type="Proteomes" id="UP001244341"/>
    </source>
</evidence>
<evidence type="ECO:0000256" key="1">
    <source>
        <dbReference type="ARBA" id="ARBA00004567"/>
    </source>
</evidence>
<evidence type="ECO:0000313" key="11">
    <source>
        <dbReference type="EMBL" id="WIA08184.1"/>
    </source>
</evidence>
<comment type="similarity">
    <text evidence="2">Belongs to the nucleoporin NSP1/NUP62 family.</text>
</comment>
<dbReference type="PANTHER" id="PTHR12084:SF0">
    <property type="entry name" value="NUCLEAR PORE GLYCOPROTEIN P62"/>
    <property type="match status" value="1"/>
</dbReference>
<proteinExistence type="inferred from homology"/>
<sequence length="307" mass="30405">MASPFGGGAFGASTGGGFSFGGASPPAASSSTPAFGFGAAPAAAGAGTAGFSFGGAAQPAAPAASQPAASSAPAFGGFGGFGAAASGGFGASTAAPAAGPTAPKMPNQLAGKGLEDIITGWQQELEKHSVAFVGQARLLAAWDGAVLANRHALLDVEQELRAVHAGQDALERQLDMIETHQKEVHDSLMSVEAEAERLFSAERALMDADTQDRDRLYSRAQAVSGALSSLASELTRSVDQVNELAAASLGDASTPMGSVVRVLNGQLQALGQLEGRVEELNGQLAALKVAAPGLGGGSGFGGMIRAA</sequence>
<dbReference type="PANTHER" id="PTHR12084">
    <property type="entry name" value="NUCLEAR PORE GLYCOPROTEIN P62-RELATED"/>
    <property type="match status" value="1"/>
</dbReference>
<organism evidence="11 12">
    <name type="scientific">Tetradesmus obliquus</name>
    <name type="common">Green alga</name>
    <name type="synonym">Acutodesmus obliquus</name>
    <dbReference type="NCBI Taxonomy" id="3088"/>
    <lineage>
        <taxon>Eukaryota</taxon>
        <taxon>Viridiplantae</taxon>
        <taxon>Chlorophyta</taxon>
        <taxon>core chlorophytes</taxon>
        <taxon>Chlorophyceae</taxon>
        <taxon>CS clade</taxon>
        <taxon>Sphaeropleales</taxon>
        <taxon>Scenedesmaceae</taxon>
        <taxon>Tetradesmus</taxon>
    </lineage>
</organism>
<keyword evidence="3" id="KW-0813">Transport</keyword>
<evidence type="ECO:0000256" key="4">
    <source>
        <dbReference type="ARBA" id="ARBA00022816"/>
    </source>
</evidence>
<keyword evidence="5" id="KW-0653">Protein transport</keyword>
<evidence type="ECO:0000259" key="10">
    <source>
        <dbReference type="Pfam" id="PF05064"/>
    </source>
</evidence>
<dbReference type="Proteomes" id="UP001244341">
    <property type="component" value="Chromosome 1b"/>
</dbReference>
<dbReference type="EMBL" id="CP126208">
    <property type="protein sequence ID" value="WIA08184.1"/>
    <property type="molecule type" value="Genomic_DNA"/>
</dbReference>
<accession>A0ABY8TGI8</accession>
<keyword evidence="6" id="KW-0811">Translocation</keyword>
<keyword evidence="12" id="KW-1185">Reference proteome</keyword>
<keyword evidence="9" id="KW-0175">Coiled coil</keyword>
<keyword evidence="8" id="KW-0539">Nucleus</keyword>
<reference evidence="11 12" key="1">
    <citation type="submission" date="2023-05" db="EMBL/GenBank/DDBJ databases">
        <title>A 100% complete, gapless, phased diploid assembly of the Scenedesmus obliquus UTEX 3031 genome.</title>
        <authorList>
            <person name="Biondi T.C."/>
            <person name="Hanschen E.R."/>
            <person name="Kwon T."/>
            <person name="Eng W."/>
            <person name="Kruse C.P.S."/>
            <person name="Koehler S.I."/>
            <person name="Kunde Y."/>
            <person name="Gleasner C.D."/>
            <person name="You Mak K.T."/>
            <person name="Polle J."/>
            <person name="Hovde B.T."/>
            <person name="Starkenburg S.R."/>
        </authorList>
    </citation>
    <scope>NUCLEOTIDE SEQUENCE [LARGE SCALE GENOMIC DNA]</scope>
    <source>
        <strain evidence="11 12">DOE0152z</strain>
    </source>
</reference>
<evidence type="ECO:0000256" key="7">
    <source>
        <dbReference type="ARBA" id="ARBA00023132"/>
    </source>
</evidence>
<evidence type="ECO:0000256" key="2">
    <source>
        <dbReference type="ARBA" id="ARBA00005911"/>
    </source>
</evidence>
<dbReference type="Gene3D" id="1.20.5.170">
    <property type="match status" value="1"/>
</dbReference>
<keyword evidence="4" id="KW-0509">mRNA transport</keyword>
<protein>
    <recommendedName>
        <fullName evidence="10">Nucleoporin NSP1-like C-terminal domain-containing protein</fullName>
    </recommendedName>
</protein>
<comment type="subcellular location">
    <subcellularLocation>
        <location evidence="1">Nucleus</location>
        <location evidence="1">Nuclear pore complex</location>
    </subcellularLocation>
</comment>
<evidence type="ECO:0000256" key="5">
    <source>
        <dbReference type="ARBA" id="ARBA00022927"/>
    </source>
</evidence>
<dbReference type="InterPro" id="IPR026010">
    <property type="entry name" value="NSP1/NUP62"/>
</dbReference>
<dbReference type="Pfam" id="PF05064">
    <property type="entry name" value="Nsp1_C"/>
    <property type="match status" value="1"/>
</dbReference>
<evidence type="ECO:0000256" key="3">
    <source>
        <dbReference type="ARBA" id="ARBA00022448"/>
    </source>
</evidence>
<keyword evidence="7" id="KW-0906">Nuclear pore complex</keyword>
<evidence type="ECO:0000256" key="9">
    <source>
        <dbReference type="SAM" id="Coils"/>
    </source>
</evidence>
<dbReference type="InterPro" id="IPR007758">
    <property type="entry name" value="Nucleoporin_NSP1_C"/>
</dbReference>
<feature type="domain" description="Nucleoporin NSP1-like C-terminal" evidence="10">
    <location>
        <begin position="101"/>
        <end position="201"/>
    </location>
</feature>
<name>A0ABY8TGI8_TETOB</name>
<gene>
    <name evidence="11" type="ORF">OEZ85_007637</name>
</gene>
<evidence type="ECO:0000256" key="8">
    <source>
        <dbReference type="ARBA" id="ARBA00023242"/>
    </source>
</evidence>
<feature type="coiled-coil region" evidence="9">
    <location>
        <begin position="263"/>
        <end position="290"/>
    </location>
</feature>
<evidence type="ECO:0000256" key="6">
    <source>
        <dbReference type="ARBA" id="ARBA00023010"/>
    </source>
</evidence>